<evidence type="ECO:0000313" key="4">
    <source>
        <dbReference type="Proteomes" id="UP000232638"/>
    </source>
</evidence>
<dbReference type="NCBIfam" id="TIGR02595">
    <property type="entry name" value="PEP_CTERM"/>
    <property type="match status" value="1"/>
</dbReference>
<evidence type="ECO:0000259" key="2">
    <source>
        <dbReference type="Pfam" id="PF07589"/>
    </source>
</evidence>
<reference evidence="3 4" key="1">
    <citation type="submission" date="2017-03" db="EMBL/GenBank/DDBJ databases">
        <title>Complete genome sequence of Candidatus 'Thiodictyon syntrophicum' sp. nov. strain Cad16T, a photolithoautotroph purple sulfur bacterium isolated from an alpine meromictic lake.</title>
        <authorList>
            <person name="Luedin S.M."/>
            <person name="Pothier J.F."/>
            <person name="Danza F."/>
            <person name="Storelli N."/>
            <person name="Wittwer M."/>
            <person name="Tonolla M."/>
        </authorList>
    </citation>
    <scope>NUCLEOTIDE SEQUENCE [LARGE SCALE GENOMIC DNA]</scope>
    <source>
        <strain evidence="3 4">Cad16T</strain>
    </source>
</reference>
<gene>
    <name evidence="3" type="ORF">THSYN_24115</name>
</gene>
<dbReference type="Proteomes" id="UP000232638">
    <property type="component" value="Chromosome"/>
</dbReference>
<dbReference type="InterPro" id="IPR013424">
    <property type="entry name" value="Ice-binding_C"/>
</dbReference>
<dbReference type="Pfam" id="PF07589">
    <property type="entry name" value="PEP-CTERM"/>
    <property type="match status" value="1"/>
</dbReference>
<dbReference type="KEGG" id="tsy:THSYN_24115"/>
<accession>A0A2K8UDZ2</accession>
<sequence length="282" mass="28976">MARFSLCNAGGAPRPLPALPTPIGDRPMKHHKIDQRTAVGGLAGVTLLVGGVAGAVAGTITPPSQFFAIYSGNEHESYTPETGSWDIASYDSLTGQLPQYDGPGTLTGVSIEITRFAGSATSFALLNYADILSGSFTATTSGASQTIGITAFGESVTELISHPDLTCTLDVAHQDDCYLSDPVDFGPLILDMTAASFANFYGTGTFDVTGSVAGTGTFATLANGTVNHLYAYGSQGVSWEGYASVTYTFADVPEPAAVVLIATGLAGLATGRRRRQGAGQTG</sequence>
<feature type="domain" description="Ice-binding protein C-terminal" evidence="2">
    <location>
        <begin position="251"/>
        <end position="274"/>
    </location>
</feature>
<keyword evidence="4" id="KW-1185">Reference proteome</keyword>
<feature type="transmembrane region" description="Helical" evidence="1">
    <location>
        <begin position="38"/>
        <end position="60"/>
    </location>
</feature>
<dbReference type="InterPro" id="IPR022472">
    <property type="entry name" value="VPLPA-CTERM"/>
</dbReference>
<dbReference type="AlphaFoldDB" id="A0A2K8UDZ2"/>
<evidence type="ECO:0000256" key="1">
    <source>
        <dbReference type="SAM" id="Phobius"/>
    </source>
</evidence>
<protein>
    <recommendedName>
        <fullName evidence="2">Ice-binding protein C-terminal domain-containing protein</fullName>
    </recommendedName>
</protein>
<organism evidence="3 4">
    <name type="scientific">Candidatus Thiodictyon syntrophicum</name>
    <dbReference type="NCBI Taxonomy" id="1166950"/>
    <lineage>
        <taxon>Bacteria</taxon>
        <taxon>Pseudomonadati</taxon>
        <taxon>Pseudomonadota</taxon>
        <taxon>Gammaproteobacteria</taxon>
        <taxon>Chromatiales</taxon>
        <taxon>Chromatiaceae</taxon>
        <taxon>Thiodictyon</taxon>
    </lineage>
</organism>
<evidence type="ECO:0000313" key="3">
    <source>
        <dbReference type="EMBL" id="AUB83735.1"/>
    </source>
</evidence>
<dbReference type="EMBL" id="CP020370">
    <property type="protein sequence ID" value="AUB83735.1"/>
    <property type="molecule type" value="Genomic_DNA"/>
</dbReference>
<name>A0A2K8UDZ2_9GAMM</name>
<proteinExistence type="predicted"/>
<keyword evidence="1" id="KW-0472">Membrane</keyword>
<dbReference type="NCBIfam" id="TIGR03370">
    <property type="entry name" value="VPLPA-CTERM"/>
    <property type="match status" value="1"/>
</dbReference>
<keyword evidence="1" id="KW-0812">Transmembrane</keyword>
<keyword evidence="1" id="KW-1133">Transmembrane helix</keyword>